<evidence type="ECO:0000259" key="1">
    <source>
        <dbReference type="Pfam" id="PF00665"/>
    </source>
</evidence>
<dbReference type="EMBL" id="UINC01052155">
    <property type="protein sequence ID" value="SVB67160.1"/>
    <property type="molecule type" value="Genomic_DNA"/>
</dbReference>
<gene>
    <name evidence="2" type="ORF">METZ01_LOCUS220014</name>
</gene>
<dbReference type="InterPro" id="IPR001584">
    <property type="entry name" value="Integrase_cat-core"/>
</dbReference>
<dbReference type="GO" id="GO:0003676">
    <property type="term" value="F:nucleic acid binding"/>
    <property type="evidence" value="ECO:0007669"/>
    <property type="project" value="InterPro"/>
</dbReference>
<dbReference type="PANTHER" id="PTHR47515:SF2">
    <property type="entry name" value="INTEGRASE CORE DOMAIN PROTEIN"/>
    <property type="match status" value="1"/>
</dbReference>
<proteinExistence type="predicted"/>
<dbReference type="InterPro" id="IPR012337">
    <property type="entry name" value="RNaseH-like_sf"/>
</dbReference>
<name>A0A382FVY9_9ZZZZ</name>
<feature type="domain" description="Integrase catalytic" evidence="1">
    <location>
        <begin position="15"/>
        <end position="66"/>
    </location>
</feature>
<evidence type="ECO:0000313" key="2">
    <source>
        <dbReference type="EMBL" id="SVB67160.1"/>
    </source>
</evidence>
<sequence length="66" mass="7536">MYLHRPAIEIDVGLSAEQVTRVLDRVVARPEYPSKLRMDNGPEFISKTLADWAEEHAIDLEFIQPG</sequence>
<protein>
    <recommendedName>
        <fullName evidence="1">Integrase catalytic domain-containing protein</fullName>
    </recommendedName>
</protein>
<dbReference type="Pfam" id="PF00665">
    <property type="entry name" value="rve"/>
    <property type="match status" value="1"/>
</dbReference>
<dbReference type="Gene3D" id="3.30.420.10">
    <property type="entry name" value="Ribonuclease H-like superfamily/Ribonuclease H"/>
    <property type="match status" value="1"/>
</dbReference>
<dbReference type="SUPFAM" id="SSF53098">
    <property type="entry name" value="Ribonuclease H-like"/>
    <property type="match status" value="1"/>
</dbReference>
<accession>A0A382FVY9</accession>
<dbReference type="InterPro" id="IPR036397">
    <property type="entry name" value="RNaseH_sf"/>
</dbReference>
<dbReference type="PANTHER" id="PTHR47515">
    <property type="entry name" value="LOW CALCIUM RESPONSE LOCUS PROTEIN T"/>
    <property type="match status" value="1"/>
</dbReference>
<dbReference type="AlphaFoldDB" id="A0A382FVY9"/>
<reference evidence="2" key="1">
    <citation type="submission" date="2018-05" db="EMBL/GenBank/DDBJ databases">
        <authorList>
            <person name="Lanie J.A."/>
            <person name="Ng W.-L."/>
            <person name="Kazmierczak K.M."/>
            <person name="Andrzejewski T.M."/>
            <person name="Davidsen T.M."/>
            <person name="Wayne K.J."/>
            <person name="Tettelin H."/>
            <person name="Glass J.I."/>
            <person name="Rusch D."/>
            <person name="Podicherti R."/>
            <person name="Tsui H.-C.T."/>
            <person name="Winkler M.E."/>
        </authorList>
    </citation>
    <scope>NUCLEOTIDE SEQUENCE</scope>
</reference>
<organism evidence="2">
    <name type="scientific">marine metagenome</name>
    <dbReference type="NCBI Taxonomy" id="408172"/>
    <lineage>
        <taxon>unclassified sequences</taxon>
        <taxon>metagenomes</taxon>
        <taxon>ecological metagenomes</taxon>
    </lineage>
</organism>
<dbReference type="GO" id="GO:0015074">
    <property type="term" value="P:DNA integration"/>
    <property type="evidence" value="ECO:0007669"/>
    <property type="project" value="InterPro"/>
</dbReference>